<feature type="transmembrane region" description="Helical" evidence="6">
    <location>
        <begin position="86"/>
        <end position="107"/>
    </location>
</feature>
<evidence type="ECO:0000256" key="3">
    <source>
        <dbReference type="ARBA" id="ARBA00022692"/>
    </source>
</evidence>
<dbReference type="AlphaFoldDB" id="A0A9D2UJG0"/>
<organism evidence="7 8">
    <name type="scientific">Candidatus Avibacteroides avistercoris</name>
    <dbReference type="NCBI Taxonomy" id="2840690"/>
    <lineage>
        <taxon>Bacteria</taxon>
        <taxon>Pseudomonadati</taxon>
        <taxon>Bacteroidota</taxon>
        <taxon>Bacteroidia</taxon>
        <taxon>Bacteroidales</taxon>
        <taxon>Bacteroidaceae</taxon>
        <taxon>Bacteroidaceae incertae sedis</taxon>
        <taxon>Candidatus Avibacteroides</taxon>
    </lineage>
</organism>
<dbReference type="Pfam" id="PF01943">
    <property type="entry name" value="Polysacc_synt"/>
    <property type="match status" value="1"/>
</dbReference>
<comment type="subcellular location">
    <subcellularLocation>
        <location evidence="1">Cell membrane</location>
        <topology evidence="1">Multi-pass membrane protein</topology>
    </subcellularLocation>
</comment>
<dbReference type="InterPro" id="IPR002797">
    <property type="entry name" value="Polysacc_synth"/>
</dbReference>
<accession>A0A9D2UJG0</accession>
<keyword evidence="5 6" id="KW-0472">Membrane</keyword>
<gene>
    <name evidence="7" type="ORF">IAA93_07285</name>
</gene>
<feature type="transmembrane region" description="Helical" evidence="6">
    <location>
        <begin position="336"/>
        <end position="355"/>
    </location>
</feature>
<feature type="transmembrane region" description="Helical" evidence="6">
    <location>
        <begin position="227"/>
        <end position="250"/>
    </location>
</feature>
<feature type="transmembrane region" description="Helical" evidence="6">
    <location>
        <begin position="295"/>
        <end position="316"/>
    </location>
</feature>
<keyword evidence="2" id="KW-1003">Cell membrane</keyword>
<sequence>MADSLRSKIASLMRSPELRGVATLGAGTAVSQLLPVVMSFILSRLYTPEAFGDYGVFINYASVIAIVICARYEYAIMRPRREVDALNLVALCLLLACGVTVLLYALLGAADIAGADVGGAVPLRYLLPVYALAVAVMQVFSNYANRRAAYGVTASASVVRSVTQAVSRLVMGLAKVPGGLVLGCMLGAVAGCAASAGGTGVVRSVGRSLSVAGMRRVAAAYAAFPRYQLAGSLLNALSTAMPVILIDYFYGSRTTGFFTMAVSLLYLPSTMVGNAMGQVFYRRAVTDTVAGASRLALRFFAFNFVVALVMFVVLWLGGAPMFRLLLGGEWGMIGDYAFYLSPWLMAALCFTPLTWAFDAYDHLKAEMVLNVAMFVCRAGGVAVCGLAGAGADVTMAVCGLVGLLLYATQGWCVSRYLEVRASVTCRVVVAVLALAVVGVWAARVAACLW</sequence>
<feature type="transmembrane region" description="Helical" evidence="6">
    <location>
        <begin position="367"/>
        <end position="388"/>
    </location>
</feature>
<dbReference type="PANTHER" id="PTHR30250">
    <property type="entry name" value="PST FAMILY PREDICTED COLANIC ACID TRANSPORTER"/>
    <property type="match status" value="1"/>
</dbReference>
<feature type="transmembrane region" description="Helical" evidence="6">
    <location>
        <begin position="256"/>
        <end position="275"/>
    </location>
</feature>
<keyword evidence="3 6" id="KW-0812">Transmembrane</keyword>
<evidence type="ECO:0000256" key="1">
    <source>
        <dbReference type="ARBA" id="ARBA00004651"/>
    </source>
</evidence>
<feature type="transmembrane region" description="Helical" evidence="6">
    <location>
        <begin position="21"/>
        <end position="42"/>
    </location>
</feature>
<evidence type="ECO:0000256" key="6">
    <source>
        <dbReference type="SAM" id="Phobius"/>
    </source>
</evidence>
<protein>
    <submittedName>
        <fullName evidence="7">Oligosaccharide flippase family protein</fullName>
    </submittedName>
</protein>
<proteinExistence type="predicted"/>
<feature type="transmembrane region" description="Helical" evidence="6">
    <location>
        <begin position="127"/>
        <end position="145"/>
    </location>
</feature>
<name>A0A9D2UJG0_9BACT</name>
<reference evidence="7" key="2">
    <citation type="submission" date="2021-04" db="EMBL/GenBank/DDBJ databases">
        <authorList>
            <person name="Gilroy R."/>
        </authorList>
    </citation>
    <scope>NUCLEOTIDE SEQUENCE</scope>
    <source>
        <strain evidence="7">MalCec1-1739</strain>
    </source>
</reference>
<evidence type="ECO:0000313" key="7">
    <source>
        <dbReference type="EMBL" id="HJD53508.1"/>
    </source>
</evidence>
<dbReference type="GO" id="GO:0005886">
    <property type="term" value="C:plasma membrane"/>
    <property type="evidence" value="ECO:0007669"/>
    <property type="project" value="UniProtKB-SubCell"/>
</dbReference>
<evidence type="ECO:0000256" key="2">
    <source>
        <dbReference type="ARBA" id="ARBA00022475"/>
    </source>
</evidence>
<dbReference type="InterPro" id="IPR050833">
    <property type="entry name" value="Poly_Biosynth_Transport"/>
</dbReference>
<feature type="transmembrane region" description="Helical" evidence="6">
    <location>
        <begin position="394"/>
        <end position="413"/>
    </location>
</feature>
<dbReference type="PANTHER" id="PTHR30250:SF28">
    <property type="entry name" value="POLYSACCHARIDE BIOSYNTHESIS PROTEIN"/>
    <property type="match status" value="1"/>
</dbReference>
<evidence type="ECO:0000313" key="8">
    <source>
        <dbReference type="Proteomes" id="UP000787625"/>
    </source>
</evidence>
<evidence type="ECO:0000256" key="5">
    <source>
        <dbReference type="ARBA" id="ARBA00023136"/>
    </source>
</evidence>
<comment type="caution">
    <text evidence="7">The sequence shown here is derived from an EMBL/GenBank/DDBJ whole genome shotgun (WGS) entry which is preliminary data.</text>
</comment>
<dbReference type="Proteomes" id="UP000787625">
    <property type="component" value="Unassembled WGS sequence"/>
</dbReference>
<feature type="transmembrane region" description="Helical" evidence="6">
    <location>
        <begin position="54"/>
        <end position="74"/>
    </location>
</feature>
<reference evidence="7" key="1">
    <citation type="journal article" date="2021" name="PeerJ">
        <title>Extensive microbial diversity within the chicken gut microbiome revealed by metagenomics and culture.</title>
        <authorList>
            <person name="Gilroy R."/>
            <person name="Ravi A."/>
            <person name="Getino M."/>
            <person name="Pursley I."/>
            <person name="Horton D.L."/>
            <person name="Alikhan N.F."/>
            <person name="Baker D."/>
            <person name="Gharbi K."/>
            <person name="Hall N."/>
            <person name="Watson M."/>
            <person name="Adriaenssens E.M."/>
            <person name="Foster-Nyarko E."/>
            <person name="Jarju S."/>
            <person name="Secka A."/>
            <person name="Antonio M."/>
            <person name="Oren A."/>
            <person name="Chaudhuri R.R."/>
            <person name="La Ragione R."/>
            <person name="Hildebrand F."/>
            <person name="Pallen M.J."/>
        </authorList>
    </citation>
    <scope>NUCLEOTIDE SEQUENCE</scope>
    <source>
        <strain evidence="7">MalCec1-1739</strain>
    </source>
</reference>
<evidence type="ECO:0000256" key="4">
    <source>
        <dbReference type="ARBA" id="ARBA00022989"/>
    </source>
</evidence>
<dbReference type="EMBL" id="DWUP01000169">
    <property type="protein sequence ID" value="HJD53508.1"/>
    <property type="molecule type" value="Genomic_DNA"/>
</dbReference>
<keyword evidence="4 6" id="KW-1133">Transmembrane helix</keyword>
<feature type="transmembrane region" description="Helical" evidence="6">
    <location>
        <begin position="425"/>
        <end position="446"/>
    </location>
</feature>